<sequence>MAHLTQLFVLGVLVCMAYAWPAKIAKRRPEPGPPLPEEFDPYEYCEDVSKDMEDGNGKYDDDDRDFCLMVYCYDEDGNKKREDHGHLDEVCDALGGVYEGKRKVKAEEQVQRRNFLKRKLVLHKLARRLIKKK</sequence>
<evidence type="ECO:0000256" key="1">
    <source>
        <dbReference type="SAM" id="SignalP"/>
    </source>
</evidence>
<dbReference type="AlphaFoldDB" id="A0A194ANQ6"/>
<proteinExistence type="predicted"/>
<dbReference type="EMBL" id="GELH01000145">
    <property type="protein sequence ID" value="JAS04127.1"/>
    <property type="molecule type" value="Transcribed_RNA"/>
</dbReference>
<protein>
    <submittedName>
        <fullName evidence="2">Uncharacterized protein</fullName>
    </submittedName>
</protein>
<evidence type="ECO:0000313" key="2">
    <source>
        <dbReference type="EMBL" id="JAS04127.1"/>
    </source>
</evidence>
<feature type="chain" id="PRO_5013481139" evidence="1">
    <location>
        <begin position="20"/>
        <end position="133"/>
    </location>
</feature>
<organism evidence="2">
    <name type="scientific">Pinctada fucata</name>
    <name type="common">Akoya pearl oyster</name>
    <name type="synonym">Pinctada imbricata fucata</name>
    <dbReference type="NCBI Taxonomy" id="50426"/>
    <lineage>
        <taxon>Eukaryota</taxon>
        <taxon>Metazoa</taxon>
        <taxon>Spiralia</taxon>
        <taxon>Lophotrochozoa</taxon>
        <taxon>Mollusca</taxon>
        <taxon>Bivalvia</taxon>
        <taxon>Autobranchia</taxon>
        <taxon>Pteriomorphia</taxon>
        <taxon>Pterioida</taxon>
        <taxon>Pterioidea</taxon>
        <taxon>Pteriidae</taxon>
        <taxon>Pinctada</taxon>
    </lineage>
</organism>
<feature type="signal peptide" evidence="1">
    <location>
        <begin position="1"/>
        <end position="19"/>
    </location>
</feature>
<name>A0A194ANQ6_PINFU</name>
<reference evidence="2" key="1">
    <citation type="submission" date="2016-03" db="EMBL/GenBank/DDBJ databases">
        <authorList>
            <person name="Ploux O."/>
        </authorList>
    </citation>
    <scope>NUCLEOTIDE SEQUENCE</scope>
    <source>
        <tissue evidence="2">Mantle</tissue>
    </source>
</reference>
<dbReference type="EMBL" id="GELH01000146">
    <property type="protein sequence ID" value="JAS04126.1"/>
    <property type="molecule type" value="Transcribed_RNA"/>
</dbReference>
<accession>A0A194ANQ6</accession>
<keyword evidence="1" id="KW-0732">Signal</keyword>